<gene>
    <name evidence="3" type="ORF">RHABOEDO_001247</name>
</gene>
<dbReference type="RefSeq" id="WP_215216545.1">
    <property type="nucleotide sequence ID" value="NZ_CP075587.1"/>
</dbReference>
<organism evidence="3 4">
    <name type="scientific">Candidatus Rhabdochlamydia oedothoracis</name>
    <dbReference type="NCBI Taxonomy" id="2720720"/>
    <lineage>
        <taxon>Bacteria</taxon>
        <taxon>Pseudomonadati</taxon>
        <taxon>Chlamydiota</taxon>
        <taxon>Chlamydiia</taxon>
        <taxon>Parachlamydiales</taxon>
        <taxon>Candidatus Rhabdochlamydiaceae</taxon>
        <taxon>Candidatus Rhabdochlamydia</taxon>
    </lineage>
</organism>
<protein>
    <submittedName>
        <fullName evidence="3">AAA domain</fullName>
    </submittedName>
</protein>
<evidence type="ECO:0000256" key="2">
    <source>
        <dbReference type="SAM" id="Phobius"/>
    </source>
</evidence>
<dbReference type="EMBL" id="CP075587">
    <property type="protein sequence ID" value="QYF48997.1"/>
    <property type="molecule type" value="Genomic_DNA"/>
</dbReference>
<reference evidence="3 4" key="1">
    <citation type="journal article" date="2022" name="bioRxiv">
        <title>Ecology and evolution of chlamydial symbionts of arthropods.</title>
        <authorList>
            <person name="Halter T."/>
            <person name="Koestlbacher S."/>
            <person name="Collingro A."/>
            <person name="Sixt B.S."/>
            <person name="Toenshoff E.R."/>
            <person name="Hendrickx F."/>
            <person name="Kostanjsek R."/>
            <person name="Horn M."/>
        </authorList>
    </citation>
    <scope>NUCLEOTIDE SEQUENCE [LARGE SCALE GENOMIC DNA]</scope>
    <source>
        <strain evidence="3">W744xW776</strain>
    </source>
</reference>
<evidence type="ECO:0000313" key="3">
    <source>
        <dbReference type="EMBL" id="QYF48997.1"/>
    </source>
</evidence>
<sequence>MKEIYLNNAQVAKELKLPLILISSGGLGSSFDDLTLNITLCDQYKLSILGVILNRALPQKQEMIQHYMRKALKRWNLPLLGCIPFDPFLSTFSMGTLSCYFKLLLLQGLIIGFVILMVFDWSPPL</sequence>
<keyword evidence="4" id="KW-1185">Reference proteome</keyword>
<name>A0ABX8V3C2_9BACT</name>
<dbReference type="Gene3D" id="3.40.50.300">
    <property type="entry name" value="P-loop containing nucleotide triphosphate hydrolases"/>
    <property type="match status" value="1"/>
</dbReference>
<evidence type="ECO:0000313" key="4">
    <source>
        <dbReference type="Proteomes" id="UP000826014"/>
    </source>
</evidence>
<accession>A0ABX8V3C2</accession>
<feature type="transmembrane region" description="Helical" evidence="2">
    <location>
        <begin position="100"/>
        <end position="119"/>
    </location>
</feature>
<dbReference type="PANTHER" id="PTHR21343">
    <property type="entry name" value="DETHIOBIOTIN SYNTHETASE"/>
    <property type="match status" value="1"/>
</dbReference>
<dbReference type="PANTHER" id="PTHR21343:SF8">
    <property type="entry name" value="DRTGG DOMAIN-CONTAINING PROTEIN"/>
    <property type="match status" value="1"/>
</dbReference>
<keyword evidence="2" id="KW-0472">Membrane</keyword>
<dbReference type="InterPro" id="IPR027417">
    <property type="entry name" value="P-loop_NTPase"/>
</dbReference>
<dbReference type="Proteomes" id="UP000826014">
    <property type="component" value="Chromosome"/>
</dbReference>
<keyword evidence="1" id="KW-0315">Glutamine amidotransferase</keyword>
<proteinExistence type="predicted"/>
<keyword evidence="2" id="KW-0812">Transmembrane</keyword>
<dbReference type="Pfam" id="PF13500">
    <property type="entry name" value="AAA_26"/>
    <property type="match status" value="1"/>
</dbReference>
<dbReference type="SUPFAM" id="SSF52540">
    <property type="entry name" value="P-loop containing nucleoside triphosphate hydrolases"/>
    <property type="match status" value="1"/>
</dbReference>
<evidence type="ECO:0000256" key="1">
    <source>
        <dbReference type="ARBA" id="ARBA00022962"/>
    </source>
</evidence>
<keyword evidence="2" id="KW-1133">Transmembrane helix</keyword>